<dbReference type="Proteomes" id="UP001168540">
    <property type="component" value="Unassembled WGS sequence"/>
</dbReference>
<dbReference type="Pfam" id="PF01494">
    <property type="entry name" value="FAD_binding_3"/>
    <property type="match status" value="2"/>
</dbReference>
<dbReference type="InterPro" id="IPR002938">
    <property type="entry name" value="FAD-bd"/>
</dbReference>
<dbReference type="Gene3D" id="3.30.9.30">
    <property type="match status" value="1"/>
</dbReference>
<dbReference type="NCBIfam" id="NF005720">
    <property type="entry name" value="PRK07538.1"/>
    <property type="match status" value="1"/>
</dbReference>
<dbReference type="Gene3D" id="3.50.50.60">
    <property type="entry name" value="FAD/NAD(P)-binding domain"/>
    <property type="match status" value="1"/>
</dbReference>
<dbReference type="InterPro" id="IPR050493">
    <property type="entry name" value="FAD-dep_Monooxygenase_BioMet"/>
</dbReference>
<dbReference type="SUPFAM" id="SSF54373">
    <property type="entry name" value="FAD-linked reductases, C-terminal domain"/>
    <property type="match status" value="1"/>
</dbReference>
<keyword evidence="1" id="KW-0560">Oxidoreductase</keyword>
<name>A0ABT7XQQ4_9NEIS</name>
<keyword evidence="6" id="KW-1185">Reference proteome</keyword>
<dbReference type="PRINTS" id="PR00420">
    <property type="entry name" value="RNGMNOXGNASE"/>
</dbReference>
<evidence type="ECO:0000313" key="6">
    <source>
        <dbReference type="Proteomes" id="UP001168540"/>
    </source>
</evidence>
<proteinExistence type="predicted"/>
<evidence type="ECO:0000259" key="4">
    <source>
        <dbReference type="Pfam" id="PF01494"/>
    </source>
</evidence>
<dbReference type="SUPFAM" id="SSF51905">
    <property type="entry name" value="FAD/NAD(P)-binding domain"/>
    <property type="match status" value="1"/>
</dbReference>
<dbReference type="RefSeq" id="WP_289830764.1">
    <property type="nucleotide sequence ID" value="NZ_JAUEDK010000026.1"/>
</dbReference>
<evidence type="ECO:0000256" key="1">
    <source>
        <dbReference type="ARBA" id="ARBA00023002"/>
    </source>
</evidence>
<sequence>MTARILIAGAGIAGLTAALALHAHGFTQIRLVERSENIKPLGSGINLLPQAVRELDALGLLDGLLPICVQTSELFYMNHHGDCIWREDRGKAAGFRWPQLSIHRGWLQMQLLQQVVQALGPDAVHAGKEVVDVQEAKDGQVVVCHDRTSGAEVRYKADLVIGADGIRSAVRRLLAPDEGPPPANGMVIFRGTVWGKPFLTGSSMIIAGDGIRKFVVYPMAQRAGSSEVLLNWAAAAPENPAEGYAHGDWNLPVQPSRFARDFEGWKFAGVEPAAIMLASADTFVYPMVDREPLPTWTHGAGIVLIGDAAHAMYPIGSNGATQSIIDACALAHYLSLYPRFDKALSAYEADRRVKMTELQIANRKKGPEVVIDIANAQAPGGFKDPRDVFGPGELEAIAARYARISAMERTMVNEPSPYWGSDRTARATTSKQQEALHDA</sequence>
<evidence type="ECO:0000313" key="5">
    <source>
        <dbReference type="EMBL" id="MDN0076112.1"/>
    </source>
</evidence>
<accession>A0ABT7XQQ4</accession>
<feature type="domain" description="FAD-binding" evidence="4">
    <location>
        <begin position="296"/>
        <end position="352"/>
    </location>
</feature>
<dbReference type="InterPro" id="IPR036188">
    <property type="entry name" value="FAD/NAD-bd_sf"/>
</dbReference>
<keyword evidence="2 5" id="KW-0503">Monooxygenase</keyword>
<feature type="domain" description="FAD-binding" evidence="4">
    <location>
        <begin position="4"/>
        <end position="174"/>
    </location>
</feature>
<gene>
    <name evidence="5" type="ORF">QU481_14575</name>
</gene>
<evidence type="ECO:0000256" key="3">
    <source>
        <dbReference type="SAM" id="MobiDB-lite"/>
    </source>
</evidence>
<dbReference type="PANTHER" id="PTHR13789">
    <property type="entry name" value="MONOOXYGENASE"/>
    <property type="match status" value="1"/>
</dbReference>
<protein>
    <submittedName>
        <fullName evidence="5">FAD-dependent monooxygenase</fullName>
    </submittedName>
</protein>
<dbReference type="EMBL" id="JAUEDK010000026">
    <property type="protein sequence ID" value="MDN0076112.1"/>
    <property type="molecule type" value="Genomic_DNA"/>
</dbReference>
<evidence type="ECO:0000256" key="2">
    <source>
        <dbReference type="ARBA" id="ARBA00023033"/>
    </source>
</evidence>
<organism evidence="5 6">
    <name type="scientific">Crenobacter oryzisoli</name>
    <dbReference type="NCBI Taxonomy" id="3056844"/>
    <lineage>
        <taxon>Bacteria</taxon>
        <taxon>Pseudomonadati</taxon>
        <taxon>Pseudomonadota</taxon>
        <taxon>Betaproteobacteria</taxon>
        <taxon>Neisseriales</taxon>
        <taxon>Neisseriaceae</taxon>
        <taxon>Crenobacter</taxon>
    </lineage>
</organism>
<dbReference type="PANTHER" id="PTHR13789:SF268">
    <property type="entry name" value="5-METHYLPHENAZINE-1-CARBOXYLATE 1-MONOOXYGENASE"/>
    <property type="match status" value="1"/>
</dbReference>
<comment type="caution">
    <text evidence="5">The sequence shown here is derived from an EMBL/GenBank/DDBJ whole genome shotgun (WGS) entry which is preliminary data.</text>
</comment>
<feature type="region of interest" description="Disordered" evidence="3">
    <location>
        <begin position="413"/>
        <end position="439"/>
    </location>
</feature>
<reference evidence="5" key="1">
    <citation type="submission" date="2023-06" db="EMBL/GenBank/DDBJ databases">
        <authorList>
            <person name="Zhang S."/>
        </authorList>
    </citation>
    <scope>NUCLEOTIDE SEQUENCE</scope>
    <source>
        <strain evidence="5">SG2303</strain>
    </source>
</reference>
<dbReference type="GO" id="GO:0004497">
    <property type="term" value="F:monooxygenase activity"/>
    <property type="evidence" value="ECO:0007669"/>
    <property type="project" value="UniProtKB-KW"/>
</dbReference>